<reference evidence="1" key="1">
    <citation type="submission" date="2018-11" db="EMBL/GenBank/DDBJ databases">
        <authorList>
            <person name="Grassa J C."/>
        </authorList>
    </citation>
    <scope>NUCLEOTIDE SEQUENCE [LARGE SCALE GENOMIC DNA]</scope>
</reference>
<accession>A0A803QCQ1</accession>
<dbReference type="Proteomes" id="UP000596661">
    <property type="component" value="Chromosome 8"/>
</dbReference>
<reference evidence="1" key="2">
    <citation type="submission" date="2021-03" db="UniProtKB">
        <authorList>
            <consortium name="EnsemblPlants"/>
        </authorList>
    </citation>
    <scope>IDENTIFICATION</scope>
</reference>
<protein>
    <submittedName>
        <fullName evidence="1">Uncharacterized protein</fullName>
    </submittedName>
</protein>
<dbReference type="EnsemblPlants" id="evm.model.08.894">
    <property type="protein sequence ID" value="cds.evm.model.08.894"/>
    <property type="gene ID" value="evm.TU.08.894"/>
</dbReference>
<organism evidence="1 2">
    <name type="scientific">Cannabis sativa</name>
    <name type="common">Hemp</name>
    <name type="synonym">Marijuana</name>
    <dbReference type="NCBI Taxonomy" id="3483"/>
    <lineage>
        <taxon>Eukaryota</taxon>
        <taxon>Viridiplantae</taxon>
        <taxon>Streptophyta</taxon>
        <taxon>Embryophyta</taxon>
        <taxon>Tracheophyta</taxon>
        <taxon>Spermatophyta</taxon>
        <taxon>Magnoliopsida</taxon>
        <taxon>eudicotyledons</taxon>
        <taxon>Gunneridae</taxon>
        <taxon>Pentapetalae</taxon>
        <taxon>rosids</taxon>
        <taxon>fabids</taxon>
        <taxon>Rosales</taxon>
        <taxon>Cannabaceae</taxon>
        <taxon>Cannabis</taxon>
    </lineage>
</organism>
<name>A0A803QCQ1_CANSA</name>
<dbReference type="Gramene" id="evm.model.08.894">
    <property type="protein sequence ID" value="cds.evm.model.08.894"/>
    <property type="gene ID" value="evm.TU.08.894"/>
</dbReference>
<keyword evidence="2" id="KW-1185">Reference proteome</keyword>
<dbReference type="AlphaFoldDB" id="A0A803QCQ1"/>
<proteinExistence type="predicted"/>
<sequence>MTWVGLDRRLPLERAAMMVKTSLAEREIDVSRGATSTAGARLGVTMPEITNLAWRSDDLRECGGKKRRRKMASVELRVGGWWC</sequence>
<evidence type="ECO:0000313" key="2">
    <source>
        <dbReference type="Proteomes" id="UP000596661"/>
    </source>
</evidence>
<evidence type="ECO:0000313" key="1">
    <source>
        <dbReference type="EnsemblPlants" id="cds.evm.model.08.894"/>
    </source>
</evidence>
<dbReference type="EMBL" id="UZAU01000694">
    <property type="status" value="NOT_ANNOTATED_CDS"/>
    <property type="molecule type" value="Genomic_DNA"/>
</dbReference>